<dbReference type="Gene3D" id="1.10.10.1320">
    <property type="entry name" value="Anti-sigma factor, zinc-finger domain"/>
    <property type="match status" value="1"/>
</dbReference>
<feature type="compositionally biased region" description="Low complexity" evidence="1">
    <location>
        <begin position="122"/>
        <end position="150"/>
    </location>
</feature>
<comment type="caution">
    <text evidence="3">The sequence shown here is derived from an EMBL/GenBank/DDBJ whole genome shotgun (WGS) entry which is preliminary data.</text>
</comment>
<reference evidence="3" key="1">
    <citation type="submission" date="2022-03" db="EMBL/GenBank/DDBJ databases">
        <title>Bacterial whole genome sequence for Hymenobacter sp. DH14.</title>
        <authorList>
            <person name="Le V."/>
        </authorList>
    </citation>
    <scope>NUCLEOTIDE SEQUENCE</scope>
    <source>
        <strain evidence="3">DH14</strain>
    </source>
</reference>
<dbReference type="AlphaFoldDB" id="A0A9X1VGI7"/>
<dbReference type="Proteomes" id="UP001139193">
    <property type="component" value="Unassembled WGS sequence"/>
</dbReference>
<gene>
    <name evidence="3" type="ORF">MON38_12975</name>
</gene>
<feature type="compositionally biased region" description="Low complexity" evidence="1">
    <location>
        <begin position="157"/>
        <end position="180"/>
    </location>
</feature>
<evidence type="ECO:0000313" key="3">
    <source>
        <dbReference type="EMBL" id="MCI1188337.1"/>
    </source>
</evidence>
<dbReference type="InterPro" id="IPR037682">
    <property type="entry name" value="TonB_C"/>
</dbReference>
<dbReference type="Pfam" id="PF13490">
    <property type="entry name" value="zf-HC2"/>
    <property type="match status" value="1"/>
</dbReference>
<sequence>MLPADSPFASLPAPGPHPATAELRAYAAGTLNPADEHRIEAHALDCERCAELLEGFSMSDVATTDQALASLRARLQTRVADDLAEPVLLPASRPLWPRLAAGVALLGAVGAGLWGWEHQQPATSVATTTPRPTAAPIAAAPAPATAAAPATEPPATAPATASLPQAATETPAAASARPADYAAVRARRRTARGRIVPLPASAADAEYDVKSAADNASAIQTAPVATEASVLANRAVSPASAGEPATSIAAEEPAAAPSAVVAAAPRPAAHPRKAATDSVAATAGTAASNSFNKNMAFESNALVRDKPMPAAIAIAPAPMAGTPAFREYLRREAAEFELEDGAKPMNGIVRLRFVVEADGKLSNLRVVRGMRADYDDEALRMICEGPAWRPGIAGGRRAALPMEVTVSF</sequence>
<dbReference type="InterPro" id="IPR041916">
    <property type="entry name" value="Anti_sigma_zinc_sf"/>
</dbReference>
<name>A0A9X1VGI7_9BACT</name>
<feature type="domain" description="TonB C-terminal" evidence="2">
    <location>
        <begin position="321"/>
        <end position="408"/>
    </location>
</feature>
<dbReference type="InterPro" id="IPR027383">
    <property type="entry name" value="Znf_put"/>
</dbReference>
<dbReference type="Pfam" id="PF03544">
    <property type="entry name" value="TonB_C"/>
    <property type="match status" value="1"/>
</dbReference>
<dbReference type="PROSITE" id="PS52015">
    <property type="entry name" value="TONB_CTD"/>
    <property type="match status" value="1"/>
</dbReference>
<keyword evidence="4" id="KW-1185">Reference proteome</keyword>
<dbReference type="Gene3D" id="3.30.1150.10">
    <property type="match status" value="1"/>
</dbReference>
<accession>A0A9X1VGI7</accession>
<dbReference type="EMBL" id="JALBGC010000003">
    <property type="protein sequence ID" value="MCI1188337.1"/>
    <property type="molecule type" value="Genomic_DNA"/>
</dbReference>
<organism evidence="3 4">
    <name type="scientific">Hymenobacter cyanobacteriorum</name>
    <dbReference type="NCBI Taxonomy" id="2926463"/>
    <lineage>
        <taxon>Bacteria</taxon>
        <taxon>Pseudomonadati</taxon>
        <taxon>Bacteroidota</taxon>
        <taxon>Cytophagia</taxon>
        <taxon>Cytophagales</taxon>
        <taxon>Hymenobacteraceae</taxon>
        <taxon>Hymenobacter</taxon>
    </lineage>
</organism>
<dbReference type="GO" id="GO:0055085">
    <property type="term" value="P:transmembrane transport"/>
    <property type="evidence" value="ECO:0007669"/>
    <property type="project" value="InterPro"/>
</dbReference>
<protein>
    <submittedName>
        <fullName evidence="3">Energy transducer TonB</fullName>
    </submittedName>
</protein>
<evidence type="ECO:0000259" key="2">
    <source>
        <dbReference type="PROSITE" id="PS52015"/>
    </source>
</evidence>
<dbReference type="SUPFAM" id="SSF74653">
    <property type="entry name" value="TolA/TonB C-terminal domain"/>
    <property type="match status" value="1"/>
</dbReference>
<dbReference type="RefSeq" id="WP_241936599.1">
    <property type="nucleotide sequence ID" value="NZ_JALBGC010000003.1"/>
</dbReference>
<feature type="region of interest" description="Disordered" evidence="1">
    <location>
        <begin position="122"/>
        <end position="180"/>
    </location>
</feature>
<proteinExistence type="predicted"/>
<evidence type="ECO:0000313" key="4">
    <source>
        <dbReference type="Proteomes" id="UP001139193"/>
    </source>
</evidence>
<evidence type="ECO:0000256" key="1">
    <source>
        <dbReference type="SAM" id="MobiDB-lite"/>
    </source>
</evidence>